<organism evidence="11 12">
    <name type="scientific">Megasphaera vaginalis</name>
    <name type="common">ex Srinivasan et al. 2021</name>
    <dbReference type="NCBI Taxonomy" id="1111454"/>
    <lineage>
        <taxon>Bacteria</taxon>
        <taxon>Bacillati</taxon>
        <taxon>Bacillota</taxon>
        <taxon>Negativicutes</taxon>
        <taxon>Veillonellales</taxon>
        <taxon>Veillonellaceae</taxon>
        <taxon>Megasphaera</taxon>
    </lineage>
</organism>
<evidence type="ECO:0000313" key="11">
    <source>
        <dbReference type="EMBL" id="ERT58407.1"/>
    </source>
</evidence>
<keyword evidence="3 9" id="KW-0031">Aminopeptidase</keyword>
<dbReference type="GO" id="GO:0008270">
    <property type="term" value="F:zinc ion binding"/>
    <property type="evidence" value="ECO:0007669"/>
    <property type="project" value="InterPro"/>
</dbReference>
<evidence type="ECO:0000256" key="8">
    <source>
        <dbReference type="ARBA" id="ARBA00023049"/>
    </source>
</evidence>
<keyword evidence="6 9" id="KW-0378">Hydrolase</keyword>
<protein>
    <recommendedName>
        <fullName evidence="10">M18 family aminopeptidase</fullName>
        <ecNumber evidence="10">3.4.11.-</ecNumber>
    </recommendedName>
</protein>
<keyword evidence="12" id="KW-1185">Reference proteome</keyword>
<evidence type="ECO:0000256" key="6">
    <source>
        <dbReference type="ARBA" id="ARBA00022801"/>
    </source>
</evidence>
<dbReference type="Gene3D" id="2.30.250.10">
    <property type="entry name" value="Aminopeptidase i, Domain 2"/>
    <property type="match status" value="1"/>
</dbReference>
<evidence type="ECO:0000256" key="2">
    <source>
        <dbReference type="ARBA" id="ARBA00008290"/>
    </source>
</evidence>
<dbReference type="GO" id="GO:0005737">
    <property type="term" value="C:cytoplasm"/>
    <property type="evidence" value="ECO:0007669"/>
    <property type="project" value="UniProtKB-ARBA"/>
</dbReference>
<comment type="caution">
    <text evidence="11">The sequence shown here is derived from an EMBL/GenBank/DDBJ whole genome shotgun (WGS) entry which is preliminary data.</text>
</comment>
<dbReference type="EC" id="3.4.11.-" evidence="10"/>
<keyword evidence="4 9" id="KW-0645">Protease</keyword>
<keyword evidence="5 9" id="KW-0479">Metal-binding</keyword>
<reference evidence="11 12" key="1">
    <citation type="submission" date="2013-09" db="EMBL/GenBank/DDBJ databases">
        <authorList>
            <person name="Durkin A.S."/>
            <person name="Haft D.R."/>
            <person name="McCorrison J."/>
            <person name="Torralba M."/>
            <person name="Gillis M."/>
            <person name="Haft D.H."/>
            <person name="Methe B."/>
            <person name="Sutton G."/>
            <person name="Nelson K.E."/>
        </authorList>
    </citation>
    <scope>NUCLEOTIDE SEQUENCE [LARGE SCALE GENOMIC DNA]</scope>
    <source>
        <strain evidence="11 12">BV3C16-1</strain>
    </source>
</reference>
<sequence length="422" mass="46196">MSHISSLLEFIKKSPSPFHVIRKATEVLGNNGFEELKLADTWRLQSGKAYMVSVYDSTLIAFTIGAEPCASLRLAAAHTDFPCLRIKPNPDLTVHGYRKVNVEVYGGMIRESWLDRPLSAAGKLTLCGSDAFQPRPMLIDIGKPFLTIPRLAIHMNPKTNDGLSLNPQKEMLPLMGTGHDESDFLTFMSGCCGIPKEEIVSYDLTVYPTEHGTCTGCNDEFLSSPRLDNLTSVKACLEAISSRRHREGIRLVALFDNEEVGNHTKQGAASSLLPELLQRIYLNLGFTYEDYMACHSRGFLLSLDVAHGMHPNYPEKNDITNFPLLNGGPVLKTACSQRYAGDAEAAAVIIALCRREGIPLQYFVNRSDMSGGSTLGSVLSAHLAMRAMDVGVPVLAMHSARELMGGADQTSLEKLTTAFLQS</sequence>
<dbReference type="eggNOG" id="COG1362">
    <property type="taxonomic scope" value="Bacteria"/>
</dbReference>
<evidence type="ECO:0000256" key="9">
    <source>
        <dbReference type="RuleBase" id="RU004386"/>
    </source>
</evidence>
<gene>
    <name evidence="11" type="ORF">HMPREF1250_1105</name>
</gene>
<dbReference type="Gene3D" id="3.40.630.10">
    <property type="entry name" value="Zn peptidases"/>
    <property type="match status" value="1"/>
</dbReference>
<accession>U7UG50</accession>
<evidence type="ECO:0000256" key="10">
    <source>
        <dbReference type="RuleBase" id="RU004387"/>
    </source>
</evidence>
<comment type="cofactor">
    <cofactor evidence="1 10">
        <name>Zn(2+)</name>
        <dbReference type="ChEBI" id="CHEBI:29105"/>
    </cofactor>
</comment>
<dbReference type="InterPro" id="IPR001948">
    <property type="entry name" value="Peptidase_M18"/>
</dbReference>
<comment type="similarity">
    <text evidence="2 9">Belongs to the peptidase M18 family.</text>
</comment>
<keyword evidence="8 9" id="KW-0482">Metalloprotease</keyword>
<evidence type="ECO:0000256" key="5">
    <source>
        <dbReference type="ARBA" id="ARBA00022723"/>
    </source>
</evidence>
<dbReference type="PANTHER" id="PTHR28570">
    <property type="entry name" value="ASPARTYL AMINOPEPTIDASE"/>
    <property type="match status" value="1"/>
</dbReference>
<dbReference type="SUPFAM" id="SSF53187">
    <property type="entry name" value="Zn-dependent exopeptidases"/>
    <property type="match status" value="1"/>
</dbReference>
<evidence type="ECO:0000313" key="12">
    <source>
        <dbReference type="Proteomes" id="UP000017090"/>
    </source>
</evidence>
<dbReference type="Pfam" id="PF02127">
    <property type="entry name" value="Peptidase_M18"/>
    <property type="match status" value="1"/>
</dbReference>
<dbReference type="RefSeq" id="WP_023054127.1">
    <property type="nucleotide sequence ID" value="NZ_AWXA01000043.1"/>
</dbReference>
<dbReference type="PRINTS" id="PR00932">
    <property type="entry name" value="AMINO1PTASE"/>
</dbReference>
<proteinExistence type="inferred from homology"/>
<dbReference type="EMBL" id="AWXA01000043">
    <property type="protein sequence ID" value="ERT58407.1"/>
    <property type="molecule type" value="Genomic_DNA"/>
</dbReference>
<dbReference type="InterPro" id="IPR023358">
    <property type="entry name" value="Peptidase_M18_dom2"/>
</dbReference>
<dbReference type="OrthoDB" id="9764268at2"/>
<keyword evidence="7 9" id="KW-0862">Zinc</keyword>
<dbReference type="GO" id="GO:0006508">
    <property type="term" value="P:proteolysis"/>
    <property type="evidence" value="ECO:0007669"/>
    <property type="project" value="UniProtKB-KW"/>
</dbReference>
<dbReference type="GO" id="GO:0004177">
    <property type="term" value="F:aminopeptidase activity"/>
    <property type="evidence" value="ECO:0007669"/>
    <property type="project" value="UniProtKB-KW"/>
</dbReference>
<dbReference type="NCBIfam" id="NF002759">
    <property type="entry name" value="PRK02813.1"/>
    <property type="match status" value="1"/>
</dbReference>
<evidence type="ECO:0000256" key="4">
    <source>
        <dbReference type="ARBA" id="ARBA00022670"/>
    </source>
</evidence>
<dbReference type="Proteomes" id="UP000017090">
    <property type="component" value="Unassembled WGS sequence"/>
</dbReference>
<evidence type="ECO:0000256" key="1">
    <source>
        <dbReference type="ARBA" id="ARBA00001947"/>
    </source>
</evidence>
<dbReference type="PANTHER" id="PTHR28570:SF3">
    <property type="entry name" value="ASPARTYL AMINOPEPTIDASE"/>
    <property type="match status" value="1"/>
</dbReference>
<dbReference type="GO" id="GO:0008237">
    <property type="term" value="F:metallopeptidase activity"/>
    <property type="evidence" value="ECO:0007669"/>
    <property type="project" value="UniProtKB-KW"/>
</dbReference>
<evidence type="ECO:0000256" key="3">
    <source>
        <dbReference type="ARBA" id="ARBA00022438"/>
    </source>
</evidence>
<dbReference type="AlphaFoldDB" id="U7UG50"/>
<evidence type="ECO:0000256" key="7">
    <source>
        <dbReference type="ARBA" id="ARBA00022833"/>
    </source>
</evidence>
<dbReference type="PATRIC" id="fig|1111454.3.peg.1649"/>
<name>U7UG50_9FIRM</name>
<dbReference type="SUPFAM" id="SSF101821">
    <property type="entry name" value="Aminopeptidase/glucanase lid domain"/>
    <property type="match status" value="1"/>
</dbReference>